<dbReference type="PANTHER" id="PTHR11487:SF0">
    <property type="entry name" value="S-ACYL FATTY ACID SYNTHASE THIOESTERASE, MEDIUM CHAIN"/>
    <property type="match status" value="1"/>
</dbReference>
<gene>
    <name evidence="4" type="ORF">GCM10010326_38480</name>
</gene>
<dbReference type="GeneID" id="96291791"/>
<comment type="similarity">
    <text evidence="1">Belongs to the thioesterase family.</text>
</comment>
<dbReference type="RefSeq" id="WP_190027739.1">
    <property type="nucleotide sequence ID" value="NZ_BMUU01000006.1"/>
</dbReference>
<dbReference type="InterPro" id="IPR012223">
    <property type="entry name" value="TEII"/>
</dbReference>
<evidence type="ECO:0000256" key="1">
    <source>
        <dbReference type="ARBA" id="ARBA00007169"/>
    </source>
</evidence>
<sequence length="228" mass="23564">MSDAVFFPGAGSFGGEFRPLTQALGPSSLLVRYPGRQGRDFGVPAPSFDAVVRACAEQIVRHAVVRPLLFGHSYGAYVACATAARLRECGVEAAALVAAGAAAPGRREVPEQAVSSPAEAVAYLEEVDPGLLAGAPSDEWREIVAETTVQDLRLLGGFDPAGVSALPCGVLAARGADDPLTTDDSIAGWQDVTTGPFASRTFPGGHSDLLRSPDCASWLQEAARTAGN</sequence>
<dbReference type="PANTHER" id="PTHR11487">
    <property type="entry name" value="THIOESTERASE"/>
    <property type="match status" value="1"/>
</dbReference>
<dbReference type="Proteomes" id="UP000600946">
    <property type="component" value="Unassembled WGS sequence"/>
</dbReference>
<dbReference type="EMBL" id="BMUU01000006">
    <property type="protein sequence ID" value="GGY40731.1"/>
    <property type="molecule type" value="Genomic_DNA"/>
</dbReference>
<keyword evidence="5" id="KW-1185">Reference proteome</keyword>
<evidence type="ECO:0000313" key="5">
    <source>
        <dbReference type="Proteomes" id="UP000600946"/>
    </source>
</evidence>
<protein>
    <submittedName>
        <fullName evidence="4">Thioesterase</fullName>
    </submittedName>
</protein>
<dbReference type="InterPro" id="IPR001031">
    <property type="entry name" value="Thioesterase"/>
</dbReference>
<name>A0ABQ3A880_9ACTN</name>
<evidence type="ECO:0000313" key="4">
    <source>
        <dbReference type="EMBL" id="GGY40731.1"/>
    </source>
</evidence>
<dbReference type="Gene3D" id="3.40.50.1820">
    <property type="entry name" value="alpha/beta hydrolase"/>
    <property type="match status" value="1"/>
</dbReference>
<evidence type="ECO:0000259" key="3">
    <source>
        <dbReference type="SMART" id="SM00824"/>
    </source>
</evidence>
<dbReference type="Pfam" id="PF00975">
    <property type="entry name" value="Thioesterase"/>
    <property type="match status" value="1"/>
</dbReference>
<feature type="domain" description="Thioesterase TesA-like" evidence="3">
    <location>
        <begin position="5"/>
        <end position="219"/>
    </location>
</feature>
<evidence type="ECO:0000256" key="2">
    <source>
        <dbReference type="ARBA" id="ARBA00022801"/>
    </source>
</evidence>
<dbReference type="SMART" id="SM00824">
    <property type="entry name" value="PKS_TE"/>
    <property type="match status" value="1"/>
</dbReference>
<dbReference type="InterPro" id="IPR029058">
    <property type="entry name" value="AB_hydrolase_fold"/>
</dbReference>
<reference evidence="5" key="1">
    <citation type="journal article" date="2019" name="Int. J. Syst. Evol. Microbiol.">
        <title>The Global Catalogue of Microorganisms (GCM) 10K type strain sequencing project: providing services to taxonomists for standard genome sequencing and annotation.</title>
        <authorList>
            <consortium name="The Broad Institute Genomics Platform"/>
            <consortium name="The Broad Institute Genome Sequencing Center for Infectious Disease"/>
            <person name="Wu L."/>
            <person name="Ma J."/>
        </authorList>
    </citation>
    <scope>NUCLEOTIDE SEQUENCE [LARGE SCALE GENOMIC DNA]</scope>
    <source>
        <strain evidence="5">JCM 4594</strain>
    </source>
</reference>
<comment type="caution">
    <text evidence="4">The sequence shown here is derived from an EMBL/GenBank/DDBJ whole genome shotgun (WGS) entry which is preliminary data.</text>
</comment>
<dbReference type="InterPro" id="IPR020802">
    <property type="entry name" value="TesA-like"/>
</dbReference>
<keyword evidence="2" id="KW-0378">Hydrolase</keyword>
<accession>A0ABQ3A880</accession>
<dbReference type="SUPFAM" id="SSF53474">
    <property type="entry name" value="alpha/beta-Hydrolases"/>
    <property type="match status" value="1"/>
</dbReference>
<organism evidence="4 5">
    <name type="scientific">Streptomyces xanthochromogenes</name>
    <dbReference type="NCBI Taxonomy" id="67384"/>
    <lineage>
        <taxon>Bacteria</taxon>
        <taxon>Bacillati</taxon>
        <taxon>Actinomycetota</taxon>
        <taxon>Actinomycetes</taxon>
        <taxon>Kitasatosporales</taxon>
        <taxon>Streptomycetaceae</taxon>
        <taxon>Streptomyces</taxon>
    </lineage>
</organism>
<proteinExistence type="inferred from homology"/>